<accession>A0A8X7C8M3</accession>
<dbReference type="EMBL" id="BMAV01013888">
    <property type="protein sequence ID" value="GFY61894.1"/>
    <property type="molecule type" value="Genomic_DNA"/>
</dbReference>
<protein>
    <submittedName>
        <fullName evidence="1">Uncharacterized protein</fullName>
    </submittedName>
</protein>
<dbReference type="Proteomes" id="UP000886998">
    <property type="component" value="Unassembled WGS sequence"/>
</dbReference>
<reference evidence="1" key="1">
    <citation type="submission" date="2020-08" db="EMBL/GenBank/DDBJ databases">
        <title>Multicomponent nature underlies the extraordinary mechanical properties of spider dragline silk.</title>
        <authorList>
            <person name="Kono N."/>
            <person name="Nakamura H."/>
            <person name="Mori M."/>
            <person name="Yoshida Y."/>
            <person name="Ohtoshi R."/>
            <person name="Malay A.D."/>
            <person name="Moran D.A.P."/>
            <person name="Tomita M."/>
            <person name="Numata K."/>
            <person name="Arakawa K."/>
        </authorList>
    </citation>
    <scope>NUCLEOTIDE SEQUENCE</scope>
</reference>
<gene>
    <name evidence="1" type="ORF">TNIN_332501</name>
</gene>
<organism evidence="1 2">
    <name type="scientific">Trichonephila inaurata madagascariensis</name>
    <dbReference type="NCBI Taxonomy" id="2747483"/>
    <lineage>
        <taxon>Eukaryota</taxon>
        <taxon>Metazoa</taxon>
        <taxon>Ecdysozoa</taxon>
        <taxon>Arthropoda</taxon>
        <taxon>Chelicerata</taxon>
        <taxon>Arachnida</taxon>
        <taxon>Araneae</taxon>
        <taxon>Araneomorphae</taxon>
        <taxon>Entelegynae</taxon>
        <taxon>Araneoidea</taxon>
        <taxon>Nephilidae</taxon>
        <taxon>Trichonephila</taxon>
        <taxon>Trichonephila inaurata</taxon>
    </lineage>
</organism>
<proteinExistence type="predicted"/>
<sequence length="120" mass="13827">MKAQNSTLSWKGNRAVSFQNNICYGRNPRKPTYCMEILFLNECPSRRSIQDIAVSDDSFTKIFGQAILLKILAQGCNYDVIAFCITELILSRLTLLPVHYKEIIALWIKNTFRICEFSEI</sequence>
<name>A0A8X7C8M3_9ARAC</name>
<comment type="caution">
    <text evidence="1">The sequence shown here is derived from an EMBL/GenBank/DDBJ whole genome shotgun (WGS) entry which is preliminary data.</text>
</comment>
<keyword evidence="2" id="KW-1185">Reference proteome</keyword>
<dbReference type="AlphaFoldDB" id="A0A8X7C8M3"/>
<evidence type="ECO:0000313" key="2">
    <source>
        <dbReference type="Proteomes" id="UP000886998"/>
    </source>
</evidence>
<evidence type="ECO:0000313" key="1">
    <source>
        <dbReference type="EMBL" id="GFY61894.1"/>
    </source>
</evidence>